<dbReference type="InterPro" id="IPR001227">
    <property type="entry name" value="Ac_transferase_dom_sf"/>
</dbReference>
<dbReference type="SMART" id="SM00827">
    <property type="entry name" value="PKS_AT"/>
    <property type="match status" value="1"/>
</dbReference>
<protein>
    <recommendedName>
        <fullName evidence="2 6">Malonyl CoA-acyl carrier protein transacylase</fullName>
        <ecNumber evidence="1 6">2.3.1.39</ecNumber>
    </recommendedName>
</protein>
<comment type="catalytic activity">
    <reaction evidence="5 6">
        <text>holo-[ACP] + malonyl-CoA = malonyl-[ACP] + CoA</text>
        <dbReference type="Rhea" id="RHEA:41792"/>
        <dbReference type="Rhea" id="RHEA-COMP:9623"/>
        <dbReference type="Rhea" id="RHEA-COMP:9685"/>
        <dbReference type="ChEBI" id="CHEBI:57287"/>
        <dbReference type="ChEBI" id="CHEBI:57384"/>
        <dbReference type="ChEBI" id="CHEBI:64479"/>
        <dbReference type="ChEBI" id="CHEBI:78449"/>
        <dbReference type="EC" id="2.3.1.39"/>
    </reaction>
</comment>
<dbReference type="InterPro" id="IPR014043">
    <property type="entry name" value="Acyl_transferase_dom"/>
</dbReference>
<dbReference type="PANTHER" id="PTHR42681">
    <property type="entry name" value="MALONYL-COA-ACYL CARRIER PROTEIN TRANSACYLASE, MITOCHONDRIAL"/>
    <property type="match status" value="1"/>
</dbReference>
<dbReference type="PANTHER" id="PTHR42681:SF1">
    <property type="entry name" value="MALONYL-COA-ACYL CARRIER PROTEIN TRANSACYLASE, MITOCHONDRIAL"/>
    <property type="match status" value="1"/>
</dbReference>
<dbReference type="GO" id="GO:0004314">
    <property type="term" value="F:[acyl-carrier-protein] S-malonyltransferase activity"/>
    <property type="evidence" value="ECO:0007669"/>
    <property type="project" value="UniProtKB-EC"/>
</dbReference>
<dbReference type="EMBL" id="JAKNCT010000003">
    <property type="protein sequence ID" value="MCG5030564.1"/>
    <property type="molecule type" value="Genomic_DNA"/>
</dbReference>
<evidence type="ECO:0000259" key="7">
    <source>
        <dbReference type="SMART" id="SM00827"/>
    </source>
</evidence>
<evidence type="ECO:0000256" key="3">
    <source>
        <dbReference type="ARBA" id="ARBA00022679"/>
    </source>
</evidence>
<evidence type="ECO:0000256" key="2">
    <source>
        <dbReference type="ARBA" id="ARBA00018953"/>
    </source>
</evidence>
<dbReference type="Gene3D" id="3.30.70.250">
    <property type="entry name" value="Malonyl-CoA ACP transacylase, ACP-binding"/>
    <property type="match status" value="1"/>
</dbReference>
<dbReference type="InterPro" id="IPR050858">
    <property type="entry name" value="Mal-CoA-ACP_Trans/PKS_FabD"/>
</dbReference>
<dbReference type="InterPro" id="IPR016035">
    <property type="entry name" value="Acyl_Trfase/lysoPLipase"/>
</dbReference>
<dbReference type="Proteomes" id="UP001297600">
    <property type="component" value="Unassembled WGS sequence"/>
</dbReference>
<keyword evidence="9" id="KW-1185">Reference proteome</keyword>
<sequence>MRLAILFPGQGSQSVGMLSGFAGNVAAESVMRRAGEALGEDLVRLCSEGPADKLNLTVNTQPALLAASVAFYEAYREAGGPEPAVMAGHSLGEYSALTAAGSLELEEAVPLVRFRARAMQEAVPVGRGGMAAILGLSDEDVRAACAEASAAGVVEPVNFNCPGQVVIAGISEALERACELCRQKGAKRALRLAVSAPFHSSLLKPARDRLAQRLESTGVKPCRIPVYANVDARLHTTPEAIRGALARQACSPVLWSSIMAEMKRAGVTHMIECGPGRVLSGLARRCVPDIPCYSVSSEETLEAALRAIS</sequence>
<feature type="domain" description="Malonyl-CoA:ACP transacylase (MAT)" evidence="7">
    <location>
        <begin position="6"/>
        <end position="308"/>
    </location>
</feature>
<evidence type="ECO:0000256" key="1">
    <source>
        <dbReference type="ARBA" id="ARBA00013258"/>
    </source>
</evidence>
<keyword evidence="3 6" id="KW-0808">Transferase</keyword>
<dbReference type="InterPro" id="IPR016036">
    <property type="entry name" value="Malonyl_transacylase_ACP-bd"/>
</dbReference>
<dbReference type="Gene3D" id="3.40.366.10">
    <property type="entry name" value="Malonyl-Coenzyme A Acyl Carrier Protein, domain 2"/>
    <property type="match status" value="1"/>
</dbReference>
<dbReference type="InterPro" id="IPR024925">
    <property type="entry name" value="Malonyl_CoA-ACP_transAc"/>
</dbReference>
<reference evidence="8 9" key="1">
    <citation type="submission" date="2022-02" db="EMBL/GenBank/DDBJ databases">
        <title>Mesosutterella porci, a novel member of the family Sutterellaceae from pig feces.</title>
        <authorList>
            <person name="Wylensek D."/>
            <person name="Clavel T."/>
        </authorList>
    </citation>
    <scope>NUCLEOTIDE SEQUENCE [LARGE SCALE GENOMIC DNA]</scope>
    <source>
        <strain evidence="9">oilRF-744-wt-GAM-9</strain>
    </source>
</reference>
<name>A0ABS9MPM3_9BURK</name>
<evidence type="ECO:0000256" key="6">
    <source>
        <dbReference type="PIRNR" id="PIRNR000446"/>
    </source>
</evidence>
<proteinExistence type="inferred from homology"/>
<dbReference type="EC" id="2.3.1.39" evidence="1 6"/>
<dbReference type="NCBIfam" id="TIGR00128">
    <property type="entry name" value="fabD"/>
    <property type="match status" value="1"/>
</dbReference>
<comment type="similarity">
    <text evidence="6">Belongs to the fabD family.</text>
</comment>
<organism evidence="8 9">
    <name type="scientific">Mesosutterella porci</name>
    <dbReference type="NCBI Taxonomy" id="2915351"/>
    <lineage>
        <taxon>Bacteria</taxon>
        <taxon>Pseudomonadati</taxon>
        <taxon>Pseudomonadota</taxon>
        <taxon>Betaproteobacteria</taxon>
        <taxon>Burkholderiales</taxon>
        <taxon>Sutterellaceae</taxon>
        <taxon>Mesosutterella</taxon>
    </lineage>
</organism>
<evidence type="ECO:0000256" key="4">
    <source>
        <dbReference type="ARBA" id="ARBA00023315"/>
    </source>
</evidence>
<dbReference type="Pfam" id="PF00698">
    <property type="entry name" value="Acyl_transf_1"/>
    <property type="match status" value="1"/>
</dbReference>
<dbReference type="RefSeq" id="WP_237978216.1">
    <property type="nucleotide sequence ID" value="NZ_JAKNCT010000003.1"/>
</dbReference>
<accession>A0ABS9MPM3</accession>
<keyword evidence="4 6" id="KW-0012">Acyltransferase</keyword>
<dbReference type="PIRSF" id="PIRSF000446">
    <property type="entry name" value="Mct"/>
    <property type="match status" value="1"/>
</dbReference>
<comment type="caution">
    <text evidence="8">The sequence shown here is derived from an EMBL/GenBank/DDBJ whole genome shotgun (WGS) entry which is preliminary data.</text>
</comment>
<evidence type="ECO:0000256" key="5">
    <source>
        <dbReference type="ARBA" id="ARBA00048462"/>
    </source>
</evidence>
<evidence type="ECO:0000313" key="8">
    <source>
        <dbReference type="EMBL" id="MCG5030564.1"/>
    </source>
</evidence>
<evidence type="ECO:0000313" key="9">
    <source>
        <dbReference type="Proteomes" id="UP001297600"/>
    </source>
</evidence>
<dbReference type="SUPFAM" id="SSF52151">
    <property type="entry name" value="FabD/lysophospholipase-like"/>
    <property type="match status" value="1"/>
</dbReference>
<gene>
    <name evidence="8" type="primary">fabD</name>
    <name evidence="8" type="ORF">MAF45_03780</name>
</gene>
<dbReference type="InterPro" id="IPR004410">
    <property type="entry name" value="Malonyl_CoA-ACP_transAc_FabD"/>
</dbReference>
<dbReference type="SUPFAM" id="SSF55048">
    <property type="entry name" value="Probable ACP-binding domain of malonyl-CoA ACP transacylase"/>
    <property type="match status" value="1"/>
</dbReference>